<keyword evidence="5 6" id="KW-0472">Membrane</keyword>
<dbReference type="KEGG" id="fpl:Ferp_1090"/>
<reference evidence="8 9" key="2">
    <citation type="journal article" date="2011" name="Stand. Genomic Sci.">
        <title>Complete genome sequence of Ferroglobus placidus AEDII12DO.</title>
        <authorList>
            <person name="Anderson I."/>
            <person name="Risso C."/>
            <person name="Holmes D."/>
            <person name="Lucas S."/>
            <person name="Copeland A."/>
            <person name="Lapidus A."/>
            <person name="Cheng J.F."/>
            <person name="Bruce D."/>
            <person name="Goodwin L."/>
            <person name="Pitluck S."/>
            <person name="Saunders E."/>
            <person name="Brettin T."/>
            <person name="Detter J.C."/>
            <person name="Han C."/>
            <person name="Tapia R."/>
            <person name="Larimer F."/>
            <person name="Land M."/>
            <person name="Hauser L."/>
            <person name="Woyke T."/>
            <person name="Lovley D."/>
            <person name="Kyrpides N."/>
            <person name="Ivanova N."/>
        </authorList>
    </citation>
    <scope>NUCLEOTIDE SEQUENCE [LARGE SCALE GENOMIC DNA]</scope>
    <source>
        <strain evidence="9">DSM 10642 / AEDII12DO</strain>
    </source>
</reference>
<evidence type="ECO:0000256" key="5">
    <source>
        <dbReference type="ARBA" id="ARBA00023136"/>
    </source>
</evidence>
<dbReference type="InterPro" id="IPR051449">
    <property type="entry name" value="ABC-2_transporter_component"/>
</dbReference>
<dbReference type="Gene3D" id="3.40.1710.10">
    <property type="entry name" value="abc type-2 transporter like domain"/>
    <property type="match status" value="1"/>
</dbReference>
<evidence type="ECO:0000256" key="4">
    <source>
        <dbReference type="ARBA" id="ARBA00022989"/>
    </source>
</evidence>
<dbReference type="eggNOG" id="arCOG01462">
    <property type="taxonomic scope" value="Archaea"/>
</dbReference>
<evidence type="ECO:0000259" key="7">
    <source>
        <dbReference type="Pfam" id="PF12698"/>
    </source>
</evidence>
<dbReference type="AlphaFoldDB" id="D3RXN6"/>
<feature type="transmembrane region" description="Helical" evidence="6">
    <location>
        <begin position="229"/>
        <end position="248"/>
    </location>
</feature>
<evidence type="ECO:0000256" key="2">
    <source>
        <dbReference type="ARBA" id="ARBA00022475"/>
    </source>
</evidence>
<proteinExistence type="predicted"/>
<name>D3RXN6_FERPA</name>
<keyword evidence="2" id="KW-1003">Cell membrane</keyword>
<keyword evidence="9" id="KW-1185">Reference proteome</keyword>
<keyword evidence="4 6" id="KW-1133">Transmembrane helix</keyword>
<dbReference type="Pfam" id="PF12698">
    <property type="entry name" value="ABC2_membrane_3"/>
    <property type="match status" value="1"/>
</dbReference>
<protein>
    <submittedName>
        <fullName evidence="8">ABC-2 type transporter</fullName>
    </submittedName>
</protein>
<evidence type="ECO:0000256" key="1">
    <source>
        <dbReference type="ARBA" id="ARBA00004651"/>
    </source>
</evidence>
<organism evidence="8 9">
    <name type="scientific">Ferroglobus placidus (strain DSM 10642 / AEDII12DO)</name>
    <dbReference type="NCBI Taxonomy" id="589924"/>
    <lineage>
        <taxon>Archaea</taxon>
        <taxon>Methanobacteriati</taxon>
        <taxon>Methanobacteriota</taxon>
        <taxon>Archaeoglobi</taxon>
        <taxon>Archaeoglobales</taxon>
        <taxon>Archaeoglobaceae</taxon>
        <taxon>Ferroglobus</taxon>
    </lineage>
</organism>
<accession>D3RXN6</accession>
<feature type="domain" description="ABC-2 type transporter transmembrane" evidence="7">
    <location>
        <begin position="19"/>
        <end position="365"/>
    </location>
</feature>
<evidence type="ECO:0000256" key="6">
    <source>
        <dbReference type="SAM" id="Phobius"/>
    </source>
</evidence>
<evidence type="ECO:0000256" key="3">
    <source>
        <dbReference type="ARBA" id="ARBA00022692"/>
    </source>
</evidence>
<feature type="transmembrane region" description="Helical" evidence="6">
    <location>
        <begin position="172"/>
        <end position="192"/>
    </location>
</feature>
<reference evidence="9" key="1">
    <citation type="submission" date="2010-02" db="EMBL/GenBank/DDBJ databases">
        <title>Complete sequence of Ferroglobus placidus DSM 10642.</title>
        <authorList>
            <consortium name="US DOE Joint Genome Institute"/>
            <person name="Lucas S."/>
            <person name="Copeland A."/>
            <person name="Lapidus A."/>
            <person name="Cheng J.-F."/>
            <person name="Bruce D."/>
            <person name="Goodwin L."/>
            <person name="Pitluck S."/>
            <person name="Saunders E."/>
            <person name="Brettin T."/>
            <person name="Detter J.C."/>
            <person name="Han C."/>
            <person name="Tapia R."/>
            <person name="Larimer F."/>
            <person name="Land M."/>
            <person name="Hauser L."/>
            <person name="Kyrpides N."/>
            <person name="Ivanova N."/>
            <person name="Holmes D."/>
            <person name="Lovley D."/>
            <person name="Kyrpides N."/>
            <person name="Anderson I.J."/>
            <person name="Woyke T."/>
        </authorList>
    </citation>
    <scope>NUCLEOTIDE SEQUENCE [LARGE SCALE GENOMIC DNA]</scope>
    <source>
        <strain evidence="9">DSM 10642 / AEDII12DO</strain>
    </source>
</reference>
<comment type="subcellular location">
    <subcellularLocation>
        <location evidence="1">Cell membrane</location>
        <topology evidence="1">Multi-pass membrane protein</topology>
    </subcellularLocation>
</comment>
<feature type="transmembrane region" description="Helical" evidence="6">
    <location>
        <begin position="21"/>
        <end position="43"/>
    </location>
</feature>
<dbReference type="EMBL" id="CP001899">
    <property type="protein sequence ID" value="ADC65249.1"/>
    <property type="molecule type" value="Genomic_DNA"/>
</dbReference>
<dbReference type="PANTHER" id="PTHR30294">
    <property type="entry name" value="MEMBRANE COMPONENT OF ABC TRANSPORTER YHHJ-RELATED"/>
    <property type="match status" value="1"/>
</dbReference>
<evidence type="ECO:0000313" key="8">
    <source>
        <dbReference type="EMBL" id="ADC65249.1"/>
    </source>
</evidence>
<dbReference type="HOGENOM" id="CLU_046841_0_1_2"/>
<dbReference type="PaxDb" id="589924-Ferp_1090"/>
<dbReference type="GO" id="GO:0005886">
    <property type="term" value="C:plasma membrane"/>
    <property type="evidence" value="ECO:0007669"/>
    <property type="project" value="UniProtKB-SubCell"/>
</dbReference>
<dbReference type="InterPro" id="IPR013525">
    <property type="entry name" value="ABC2_TM"/>
</dbReference>
<feature type="transmembrane region" description="Helical" evidence="6">
    <location>
        <begin position="255"/>
        <end position="280"/>
    </location>
</feature>
<dbReference type="OrthoDB" id="146982at2157"/>
<evidence type="ECO:0000313" key="9">
    <source>
        <dbReference type="Proteomes" id="UP000002613"/>
    </source>
</evidence>
<feature type="transmembrane region" description="Helical" evidence="6">
    <location>
        <begin position="344"/>
        <end position="363"/>
    </location>
</feature>
<dbReference type="RefSeq" id="WP_012965592.1">
    <property type="nucleotide sequence ID" value="NC_013849.1"/>
</dbReference>
<gene>
    <name evidence="8" type="ordered locus">Ferp_1090</name>
</gene>
<feature type="transmembrane region" description="Helical" evidence="6">
    <location>
        <begin position="292"/>
        <end position="311"/>
    </location>
</feature>
<dbReference type="PANTHER" id="PTHR30294:SF29">
    <property type="entry name" value="MULTIDRUG ABC TRANSPORTER PERMEASE YBHS-RELATED"/>
    <property type="match status" value="1"/>
</dbReference>
<dbReference type="GeneID" id="8778600"/>
<dbReference type="Proteomes" id="UP000002613">
    <property type="component" value="Chromosome"/>
</dbReference>
<dbReference type="GO" id="GO:0140359">
    <property type="term" value="F:ABC-type transporter activity"/>
    <property type="evidence" value="ECO:0007669"/>
    <property type="project" value="InterPro"/>
</dbReference>
<sequence>MKKAIIVAKQELKNNLRRKGFLFGVIGFPLLIVSSFFLPVLFIQELGFPEEVKVGVVDNSGILSENYFEVPKIEKIPFLNASSERKIVFVKFSSEEEAEKAFEEGKIYAYYVIPENFEESFTVKKKSRGFFSLDKELELKLAEKYGDLAYKFAKGIDFEEIKEEERSPFDFLASYFIPLLLFLAIFTSSGYLMQGIVEEKESRIMEILFSSASPEEIFFGKFLGNAITGLIQASVWLALAGYFSIFLISTNLLSLGVFIVSMAYFIFGYIFYASLLSAIASVSSSLRDSQQIASAIVFAALFPSIFLLQIVSMNPDSALLKAFALLPLTSPVLMPALYSSNSAGALEVFAGIVILALTSLFTLKVSAKIFSFYALSYSKPKWREVIASIF</sequence>
<dbReference type="STRING" id="589924.Ferp_1090"/>
<keyword evidence="3 6" id="KW-0812">Transmembrane</keyword>